<evidence type="ECO:0000256" key="1">
    <source>
        <dbReference type="SAM" id="MobiDB-lite"/>
    </source>
</evidence>
<organism evidence="2 3">
    <name type="scientific">Agrobacterium salinitolerans</name>
    <dbReference type="NCBI Taxonomy" id="1183413"/>
    <lineage>
        <taxon>Bacteria</taxon>
        <taxon>Pseudomonadati</taxon>
        <taxon>Pseudomonadota</taxon>
        <taxon>Alphaproteobacteria</taxon>
        <taxon>Hyphomicrobiales</taxon>
        <taxon>Rhizobiaceae</taxon>
        <taxon>Rhizobium/Agrobacterium group</taxon>
        <taxon>Agrobacterium</taxon>
    </lineage>
</organism>
<feature type="region of interest" description="Disordered" evidence="1">
    <location>
        <begin position="1"/>
        <end position="24"/>
    </location>
</feature>
<gene>
    <name evidence="2" type="ORF">CFBP5507_07800</name>
</gene>
<dbReference type="OrthoDB" id="8301763at2"/>
<protein>
    <submittedName>
        <fullName evidence="2">Uncharacterized protein</fullName>
    </submittedName>
</protein>
<evidence type="ECO:0000313" key="2">
    <source>
        <dbReference type="EMBL" id="UYZ06166.1"/>
    </source>
</evidence>
<dbReference type="RefSeq" id="WP_137410550.1">
    <property type="nucleotide sequence ID" value="NZ_CP109968.1"/>
</dbReference>
<dbReference type="EMBL" id="CP109968">
    <property type="protein sequence ID" value="UYZ06166.1"/>
    <property type="molecule type" value="Genomic_DNA"/>
</dbReference>
<proteinExistence type="predicted"/>
<name>A0A4Z1QX38_9HYPH</name>
<dbReference type="Proteomes" id="UP000298735">
    <property type="component" value="Chromosome Circular"/>
</dbReference>
<sequence>MIQLPNVTDLPASRSSGPESWGEAWTKAAGATDETMRLIENTNADYYGLEKAYDERIKIIADITGQTLPNPMREAAAVDLDPDRAAVMAMSLGGGGTAYSSVDDDSRASREQEFNTRALSLSGRYRQEIEQVLATSVEEAHNQVMRDAEKASQEALNSPELGAAGRLGAQLVGGLRGAARDPTQWGMAMFGAGGATSSTVAGRIGKTLLTEALLNGGQELVLQGLSQERKRAAGLEHGMGDMLQNAGVAAVFGALFGGSIQGGAELARVYRMGKGGPEIAARVLDGNPQPGDIEAMAKAMNVELAPEKLDLINRSFEDRVLDDYMVSSDAAPAQIEVMQAAERYAADPDNFPPPEIVERMLAEQEAGRLLTMRPDDYERIYSGDANAIDDIADTFFATDVPNAARRIDEAAARVETAADAVSDRALSQPPAARALNDPGSAASAERSLQEQSIRPRVIAEPLDDVSLRNAEIRAGELAEPARDRNGNPENYFDFMAIEDGDGKVSVVSAREALEMAAEPEFLAELLEACKL</sequence>
<reference evidence="2" key="1">
    <citation type="submission" date="2022-10" db="EMBL/GenBank/DDBJ databases">
        <title>Complete genome sequence of Agrobacterium salinitolerans CFBP5507.</title>
        <authorList>
            <person name="Tchabashvili S."/>
            <person name="Yen H.-C."/>
            <person name="Haryono M."/>
            <person name="Lin Y.-C."/>
            <person name="Lai E.-M."/>
            <person name="Kuo C.-H."/>
        </authorList>
    </citation>
    <scope>NUCLEOTIDE SEQUENCE</scope>
    <source>
        <strain evidence="2">CFBP5507</strain>
    </source>
</reference>
<evidence type="ECO:0000313" key="3">
    <source>
        <dbReference type="Proteomes" id="UP000298735"/>
    </source>
</evidence>
<dbReference type="AlphaFoldDB" id="A0A4Z1QX38"/>
<dbReference type="KEGG" id="asal:CFBP5507_07800"/>
<accession>A0A4Z1QX38</accession>
<feature type="region of interest" description="Disordered" evidence="1">
    <location>
        <begin position="420"/>
        <end position="455"/>
    </location>
</feature>